<protein>
    <submittedName>
        <fullName evidence="1">Uncharacterized protein</fullName>
    </submittedName>
</protein>
<evidence type="ECO:0000313" key="2">
    <source>
        <dbReference type="Proteomes" id="UP000077623"/>
    </source>
</evidence>
<dbReference type="RefSeq" id="WP_187149915.1">
    <property type="nucleotide sequence ID" value="NZ_LWUJ01000010.1"/>
</dbReference>
<dbReference type="AlphaFoldDB" id="A0A1A9QG18"/>
<dbReference type="STRING" id="432608.A6V39_01245"/>
<sequence length="68" mass="7902">MRPFAFLSATLLGVAGVSYSSYELLKPKNIAQYLQWQGYKLVSDNESTWKAIYEENRGFFVSFKELRN</sequence>
<evidence type="ECO:0000313" key="1">
    <source>
        <dbReference type="EMBL" id="OAL10679.1"/>
    </source>
</evidence>
<comment type="caution">
    <text evidence="1">The sequence shown here is derived from an EMBL/GenBank/DDBJ whole genome shotgun (WGS) entry which is preliminary data.</text>
</comment>
<proteinExistence type="predicted"/>
<gene>
    <name evidence="1" type="ORF">A6V39_01245</name>
</gene>
<name>A0A1A9QG18_9MOLU</name>
<keyword evidence="2" id="KW-1185">Reference proteome</keyword>
<accession>A0A1A9QG18</accession>
<reference evidence="2" key="1">
    <citation type="submission" date="2016-04" db="EMBL/GenBank/DDBJ databases">
        <authorList>
            <person name="Quiroz-Castaneda R.E."/>
            <person name="Martinez-Ocampo F."/>
        </authorList>
    </citation>
    <scope>NUCLEOTIDE SEQUENCE [LARGE SCALE GENOMIC DNA]</scope>
    <source>
        <strain evidence="2">INIFAP01</strain>
    </source>
</reference>
<dbReference type="Proteomes" id="UP000077623">
    <property type="component" value="Unassembled WGS sequence"/>
</dbReference>
<dbReference type="EMBL" id="LWUJ01000010">
    <property type="protein sequence ID" value="OAL10679.1"/>
    <property type="molecule type" value="Genomic_DNA"/>
</dbReference>
<organism evidence="1 2">
    <name type="scientific">Candidatus Mycoplasma haematobovis</name>
    <dbReference type="NCBI Taxonomy" id="432608"/>
    <lineage>
        <taxon>Bacteria</taxon>
        <taxon>Bacillati</taxon>
        <taxon>Mycoplasmatota</taxon>
        <taxon>Mollicutes</taxon>
        <taxon>Mycoplasmataceae</taxon>
        <taxon>Mycoplasma</taxon>
    </lineage>
</organism>